<proteinExistence type="predicted"/>
<reference evidence="1 2" key="1">
    <citation type="submission" date="2019-08" db="EMBL/GenBank/DDBJ databases">
        <authorList>
            <person name="Peeters C."/>
        </authorList>
    </citation>
    <scope>NUCLEOTIDE SEQUENCE [LARGE SCALE GENOMIC DNA]</scope>
    <source>
        <strain evidence="1 2">LMG 31107</strain>
    </source>
</reference>
<dbReference type="InterPro" id="IPR050900">
    <property type="entry name" value="Transposase_IS3/IS150/IS904"/>
</dbReference>
<evidence type="ECO:0000313" key="1">
    <source>
        <dbReference type="EMBL" id="VVE12943.1"/>
    </source>
</evidence>
<gene>
    <name evidence="1" type="ORF">PCE31107_02739</name>
</gene>
<dbReference type="EMBL" id="CABPRY010000005">
    <property type="protein sequence ID" value="VVE12943.1"/>
    <property type="molecule type" value="Genomic_DNA"/>
</dbReference>
<dbReference type="Proteomes" id="UP000396788">
    <property type="component" value="Unassembled WGS sequence"/>
</dbReference>
<organism evidence="1 2">
    <name type="scientific">Pandoraea cepalis</name>
    <dbReference type="NCBI Taxonomy" id="2508294"/>
    <lineage>
        <taxon>Bacteria</taxon>
        <taxon>Pseudomonadati</taxon>
        <taxon>Pseudomonadota</taxon>
        <taxon>Betaproteobacteria</taxon>
        <taxon>Burkholderiales</taxon>
        <taxon>Burkholderiaceae</taxon>
        <taxon>Pandoraea</taxon>
    </lineage>
</organism>
<evidence type="ECO:0000313" key="2">
    <source>
        <dbReference type="Proteomes" id="UP000396788"/>
    </source>
</evidence>
<dbReference type="PANTHER" id="PTHR46889:SF4">
    <property type="entry name" value="TRANSPOSASE INSO FOR INSERTION SEQUENCE ELEMENT IS911B-RELATED"/>
    <property type="match status" value="1"/>
</dbReference>
<accession>A0A5E4VM14</accession>
<sequence>MGMIREEGTAIGRFKASRLMEELGLICKQPGSHAYKRATVERIEIPNHLNRKFAVNSQDQVWCGDITYVWAQGHWHYLAGGARLVHATGRRQGITIRGPVCA</sequence>
<dbReference type="AlphaFoldDB" id="A0A5E4VM14"/>
<protein>
    <submittedName>
        <fullName evidence="1">Transposase</fullName>
    </submittedName>
</protein>
<dbReference type="PANTHER" id="PTHR46889">
    <property type="entry name" value="TRANSPOSASE INSF FOR INSERTION SEQUENCE IS3B-RELATED"/>
    <property type="match status" value="1"/>
</dbReference>
<name>A0A5E4VM14_9BURK</name>